<dbReference type="OrthoDB" id="9801954at2"/>
<evidence type="ECO:0008006" key="5">
    <source>
        <dbReference type="Google" id="ProtNLM"/>
    </source>
</evidence>
<dbReference type="InterPro" id="IPR050834">
    <property type="entry name" value="Glycosyltransf_2"/>
</dbReference>
<name>A0A327JTC4_9HYPH</name>
<organism evidence="3 4">
    <name type="scientific">Rhodobium orientis</name>
    <dbReference type="NCBI Taxonomy" id="34017"/>
    <lineage>
        <taxon>Bacteria</taxon>
        <taxon>Pseudomonadati</taxon>
        <taxon>Pseudomonadota</taxon>
        <taxon>Alphaproteobacteria</taxon>
        <taxon>Hyphomicrobiales</taxon>
        <taxon>Rhodobiaceae</taxon>
        <taxon>Rhodobium</taxon>
    </lineage>
</organism>
<sequence length="689" mass="72999">MAAPLSLCVAVPVDPAAPGMGRRWQAMADAEALARTFADAGHKVTLAHWPGAMSSLSGDDGIRLVEISAPQAPRRDFQPHMSSPGSALIRAETFHRWLKEQSFDAVYAVGAPECAAVAAMDRAMGLGGITMPVVAVLDAPVADPVLLQDATLAHPELLLSDALERDVVRLADAVVVPDPAVADRLTGIVPEAPQPAVLPVPMAGRRTTTAQAAPIGEIVFFGRLDAASGVWLFCDVIETLIARGALSGVKVTAIGPLERGGDGLSARSLGYRTARWGIDFDHVPAESYDGAIAVLAERRDNALVVAPFLAAPDRRLIADLLAGSFSFVTTDIDGVADMLAPESRSAAVAPKMTALADTISAALADGFAAPMPALPRDGIAAAWSAHATTLAGRTASPAPLNHDLSVIILHRDRPDYLRQALESLDAQTRLPDEVVLVDNASETEAACKLLADLETEFADKDWKIVRLDEHLSPMLARNAGFDASTGEAIVFLDDDNALTPDALRAYAKAVDSGRFDAVASPLDCFEGDAPPSDAAGIHRRQLFAGSAGALSLFSNAMGDTNMVVTRKAFEAVGRFPDPGYSYVSEDWYLMALLSAHGQRIGVLPEAVVLFRESAGAVKKNWKKANHEGARHQVFRLLAGIDPRDTQLALLYAQGLFHRGGVDPSQGTEPPPAPVRKTGFWARLRRLLGL</sequence>
<evidence type="ECO:0000259" key="2">
    <source>
        <dbReference type="Pfam" id="PF13579"/>
    </source>
</evidence>
<comment type="caution">
    <text evidence="3">The sequence shown here is derived from an EMBL/GenBank/DDBJ whole genome shotgun (WGS) entry which is preliminary data.</text>
</comment>
<feature type="domain" description="Glycosyltransferase subfamily 4-like N-terminal" evidence="2">
    <location>
        <begin position="30"/>
        <end position="200"/>
    </location>
</feature>
<dbReference type="InterPro" id="IPR001173">
    <property type="entry name" value="Glyco_trans_2-like"/>
</dbReference>
<dbReference type="GO" id="GO:0016757">
    <property type="term" value="F:glycosyltransferase activity"/>
    <property type="evidence" value="ECO:0007669"/>
    <property type="project" value="UniProtKB-ARBA"/>
</dbReference>
<dbReference type="CDD" id="cd00761">
    <property type="entry name" value="Glyco_tranf_GTA_type"/>
    <property type="match status" value="1"/>
</dbReference>
<dbReference type="RefSeq" id="WP_111433183.1">
    <property type="nucleotide sequence ID" value="NZ_JACIGG010000014.1"/>
</dbReference>
<dbReference type="EMBL" id="NPEV01000007">
    <property type="protein sequence ID" value="RAI28756.1"/>
    <property type="molecule type" value="Genomic_DNA"/>
</dbReference>
<feature type="domain" description="Glycosyltransferase 2-like" evidence="1">
    <location>
        <begin position="405"/>
        <end position="528"/>
    </location>
</feature>
<dbReference type="Proteomes" id="UP000249299">
    <property type="component" value="Unassembled WGS sequence"/>
</dbReference>
<reference evidence="3 4" key="1">
    <citation type="submission" date="2017-07" db="EMBL/GenBank/DDBJ databases">
        <title>Draft Genome Sequences of Select Purple Nonsulfur Bacteria.</title>
        <authorList>
            <person name="Lasarre B."/>
            <person name="Mckinlay J.B."/>
        </authorList>
    </citation>
    <scope>NUCLEOTIDE SEQUENCE [LARGE SCALE GENOMIC DNA]</scope>
    <source>
        <strain evidence="3 4">DSM 11290</strain>
    </source>
</reference>
<dbReference type="PANTHER" id="PTHR43685:SF2">
    <property type="entry name" value="GLYCOSYLTRANSFERASE 2-LIKE DOMAIN-CONTAINING PROTEIN"/>
    <property type="match status" value="1"/>
</dbReference>
<dbReference type="SUPFAM" id="SSF53756">
    <property type="entry name" value="UDP-Glycosyltransferase/glycogen phosphorylase"/>
    <property type="match status" value="1"/>
</dbReference>
<dbReference type="InterPro" id="IPR028098">
    <property type="entry name" value="Glyco_trans_4-like_N"/>
</dbReference>
<dbReference type="AlphaFoldDB" id="A0A327JTC4"/>
<dbReference type="InterPro" id="IPR029044">
    <property type="entry name" value="Nucleotide-diphossugar_trans"/>
</dbReference>
<dbReference type="PANTHER" id="PTHR43685">
    <property type="entry name" value="GLYCOSYLTRANSFERASE"/>
    <property type="match status" value="1"/>
</dbReference>
<gene>
    <name evidence="3" type="ORF">CH339_04955</name>
</gene>
<evidence type="ECO:0000313" key="4">
    <source>
        <dbReference type="Proteomes" id="UP000249299"/>
    </source>
</evidence>
<dbReference type="Pfam" id="PF13579">
    <property type="entry name" value="Glyco_trans_4_4"/>
    <property type="match status" value="1"/>
</dbReference>
<proteinExistence type="predicted"/>
<dbReference type="Pfam" id="PF00535">
    <property type="entry name" value="Glycos_transf_2"/>
    <property type="match status" value="1"/>
</dbReference>
<dbReference type="SUPFAM" id="SSF53448">
    <property type="entry name" value="Nucleotide-diphospho-sugar transferases"/>
    <property type="match status" value="1"/>
</dbReference>
<accession>A0A327JTC4</accession>
<evidence type="ECO:0000259" key="1">
    <source>
        <dbReference type="Pfam" id="PF00535"/>
    </source>
</evidence>
<dbReference type="Gene3D" id="3.40.50.2000">
    <property type="entry name" value="Glycogen Phosphorylase B"/>
    <property type="match status" value="1"/>
</dbReference>
<evidence type="ECO:0000313" key="3">
    <source>
        <dbReference type="EMBL" id="RAI28756.1"/>
    </source>
</evidence>
<protein>
    <recommendedName>
        <fullName evidence="5">Glycosyltransferase 2-like domain-containing protein</fullName>
    </recommendedName>
</protein>
<keyword evidence="4" id="KW-1185">Reference proteome</keyword>
<dbReference type="Gene3D" id="3.90.550.10">
    <property type="entry name" value="Spore Coat Polysaccharide Biosynthesis Protein SpsA, Chain A"/>
    <property type="match status" value="1"/>
</dbReference>